<dbReference type="AlphaFoldDB" id="A0A6L7EYN2"/>
<sequence>MSLDDRTDTASEKGLAEFWNAYVDAGRPGLRWALAHPREVRDAVRAIRALPVVEARPSDTPAGRAVCDVIATRVSYGVPARLLGTAVLEVPADPDEHLVGKRAATLRRKIRAAEKHGTKVRPVDDESERRALVAAADEAEQEHVDPGYRVAHPDNDDLLTYDLWLVAEDGDGTPLLLAVAPYDGPLAVLRYFRTLGRSDAHSDARYLATSALVTALAQRGVRYLLDTATPPEQTNGLRHFQRMVGFRYARVRLRR</sequence>
<dbReference type="Proteomes" id="UP000473325">
    <property type="component" value="Unassembled WGS sequence"/>
</dbReference>
<dbReference type="EMBL" id="WUEK01000004">
    <property type="protein sequence ID" value="MXG89319.1"/>
    <property type="molecule type" value="Genomic_DNA"/>
</dbReference>
<keyword evidence="2" id="KW-1185">Reference proteome</keyword>
<accession>A0A6L7EYN2</accession>
<comment type="caution">
    <text evidence="1">The sequence shown here is derived from an EMBL/GenBank/DDBJ whole genome shotgun (WGS) entry which is preliminary data.</text>
</comment>
<protein>
    <submittedName>
        <fullName evidence="1">Uncharacterized protein</fullName>
    </submittedName>
</protein>
<gene>
    <name evidence="1" type="ORF">GRQ65_07125</name>
</gene>
<dbReference type="RefSeq" id="WP_160876678.1">
    <property type="nucleotide sequence ID" value="NZ_WUEK01000004.1"/>
</dbReference>
<evidence type="ECO:0000313" key="2">
    <source>
        <dbReference type="Proteomes" id="UP000473325"/>
    </source>
</evidence>
<organism evidence="1 2">
    <name type="scientific">Nocardioides flavescens</name>
    <dbReference type="NCBI Taxonomy" id="2691959"/>
    <lineage>
        <taxon>Bacteria</taxon>
        <taxon>Bacillati</taxon>
        <taxon>Actinomycetota</taxon>
        <taxon>Actinomycetes</taxon>
        <taxon>Propionibacteriales</taxon>
        <taxon>Nocardioidaceae</taxon>
        <taxon>Nocardioides</taxon>
    </lineage>
</organism>
<reference evidence="1 2" key="1">
    <citation type="submission" date="2019-12" db="EMBL/GenBank/DDBJ databases">
        <authorList>
            <person name="Kun Z."/>
        </authorList>
    </citation>
    <scope>NUCLEOTIDE SEQUENCE [LARGE SCALE GENOMIC DNA]</scope>
    <source>
        <strain evidence="1 2">YIM 123512</strain>
    </source>
</reference>
<proteinExistence type="predicted"/>
<evidence type="ECO:0000313" key="1">
    <source>
        <dbReference type="EMBL" id="MXG89319.1"/>
    </source>
</evidence>
<name>A0A6L7EYN2_9ACTN</name>